<feature type="active site" description="Charge relay system" evidence="1">
    <location>
        <position position="224"/>
    </location>
</feature>
<feature type="active site" description="Charge relay system" evidence="1">
    <location>
        <position position="194"/>
    </location>
</feature>
<dbReference type="Proteomes" id="UP000271678">
    <property type="component" value="Unassembled WGS sequence"/>
</dbReference>
<evidence type="ECO:0000313" key="5">
    <source>
        <dbReference type="EMBL" id="RNI24414.1"/>
    </source>
</evidence>
<comment type="caution">
    <text evidence="5">The sequence shown here is derived from an EMBL/GenBank/DDBJ whole genome shotgun (WGS) entry which is preliminary data.</text>
</comment>
<dbReference type="InterPro" id="IPR022742">
    <property type="entry name" value="Hydrolase_4"/>
</dbReference>
<accession>A0A3M9MFZ2</accession>
<evidence type="ECO:0000259" key="4">
    <source>
        <dbReference type="Pfam" id="PF12146"/>
    </source>
</evidence>
<dbReference type="RefSeq" id="WP_123270512.1">
    <property type="nucleotide sequence ID" value="NZ_RJJQ01000003.1"/>
</dbReference>
<dbReference type="PIRSF" id="PIRSF017388">
    <property type="entry name" value="Esterase_lipase"/>
    <property type="match status" value="1"/>
</dbReference>
<feature type="binding site" evidence="2">
    <location>
        <position position="94"/>
    </location>
    <ligand>
        <name>substrate</name>
    </ligand>
</feature>
<protein>
    <submittedName>
        <fullName evidence="5">Alpha/beta fold hydrolase</fullName>
    </submittedName>
</protein>
<evidence type="ECO:0000256" key="2">
    <source>
        <dbReference type="PIRSR" id="PIRSR017388-2"/>
    </source>
</evidence>
<evidence type="ECO:0000256" key="3">
    <source>
        <dbReference type="PIRSR" id="PIRSR017388-3"/>
    </source>
</evidence>
<gene>
    <name evidence="5" type="ORF">EFY87_05515</name>
</gene>
<feature type="binding site" evidence="2">
    <location>
        <position position="25"/>
    </location>
    <ligand>
        <name>substrate</name>
    </ligand>
</feature>
<keyword evidence="6" id="KW-1185">Reference proteome</keyword>
<dbReference type="SUPFAM" id="SSF53474">
    <property type="entry name" value="alpha/beta-Hydrolases"/>
    <property type="match status" value="1"/>
</dbReference>
<dbReference type="InterPro" id="IPR051044">
    <property type="entry name" value="MAG_DAG_Lipase"/>
</dbReference>
<dbReference type="EMBL" id="RJJQ01000003">
    <property type="protein sequence ID" value="RNI24414.1"/>
    <property type="molecule type" value="Genomic_DNA"/>
</dbReference>
<feature type="domain" description="Serine aminopeptidase S33" evidence="4">
    <location>
        <begin position="19"/>
        <end position="229"/>
    </location>
</feature>
<feature type="site" description="Important for substrate specificity" evidence="3">
    <location>
        <position position="143"/>
    </location>
</feature>
<dbReference type="GO" id="GO:0052689">
    <property type="term" value="F:carboxylic ester hydrolase activity"/>
    <property type="evidence" value="ECO:0007669"/>
    <property type="project" value="InterPro"/>
</dbReference>
<evidence type="ECO:0000256" key="1">
    <source>
        <dbReference type="PIRSR" id="PIRSR017388-1"/>
    </source>
</evidence>
<dbReference type="Pfam" id="PF12146">
    <property type="entry name" value="Hydrolase_4"/>
    <property type="match status" value="1"/>
</dbReference>
<name>A0A3M9MFZ2_9MICO</name>
<organism evidence="5 6">
    <name type="scientific">Flexivirga caeni</name>
    <dbReference type="NCBI Taxonomy" id="2294115"/>
    <lineage>
        <taxon>Bacteria</taxon>
        <taxon>Bacillati</taxon>
        <taxon>Actinomycetota</taxon>
        <taxon>Actinomycetes</taxon>
        <taxon>Micrococcales</taxon>
        <taxon>Dermacoccaceae</taxon>
        <taxon>Flexivirga</taxon>
    </lineage>
</organism>
<sequence length="249" mass="27258">MNVLPGAEPFAHDGSTTGVLVCHGFTGTPQSMLPLATRCADEGFTVRLPRLPGHGTHWKDLNRTRWSDWWSAIDGAYGELAARCDHVVAVGMSMGGTLATLAAQKYPHGIDGLVLINPAYVMKDIRLKALPILQHVLPSIPAIAGDIKKPGVTELAYERTPLRALQSQRQMWEQVTRDLPQITQPLLLLHSPDDHVVPPECSALVLARVSSTDKTEILLEDSYHVATLDNDARLIEDETVQFIHRVTGG</sequence>
<feature type="active site" description="Nucleophile" evidence="1">
    <location>
        <position position="93"/>
    </location>
</feature>
<dbReference type="OrthoDB" id="9786110at2"/>
<evidence type="ECO:0000313" key="6">
    <source>
        <dbReference type="Proteomes" id="UP000271678"/>
    </source>
</evidence>
<dbReference type="InterPro" id="IPR012354">
    <property type="entry name" value="Esterase_lipase"/>
</dbReference>
<dbReference type="InterPro" id="IPR029058">
    <property type="entry name" value="AB_hydrolase_fold"/>
</dbReference>
<keyword evidence="5" id="KW-0378">Hydrolase</keyword>
<reference evidence="5 6" key="1">
    <citation type="submission" date="2018-11" db="EMBL/GenBank/DDBJ databases">
        <title>Draft genome of Simplicispira Flexivirga sp. BO-16.</title>
        <authorList>
            <person name="Im W.T."/>
        </authorList>
    </citation>
    <scope>NUCLEOTIDE SEQUENCE [LARGE SCALE GENOMIC DNA]</scope>
    <source>
        <strain evidence="5 6">BO-16</strain>
    </source>
</reference>
<proteinExistence type="predicted"/>
<dbReference type="PANTHER" id="PTHR11614">
    <property type="entry name" value="PHOSPHOLIPASE-RELATED"/>
    <property type="match status" value="1"/>
</dbReference>
<dbReference type="Gene3D" id="3.40.50.1820">
    <property type="entry name" value="alpha/beta hydrolase"/>
    <property type="match status" value="1"/>
</dbReference>
<dbReference type="AlphaFoldDB" id="A0A3M9MFZ2"/>